<dbReference type="AlphaFoldDB" id="A0A669EGI7"/>
<dbReference type="PROSITE" id="PS50011">
    <property type="entry name" value="PROTEIN_KINASE_DOM"/>
    <property type="match status" value="1"/>
</dbReference>
<keyword evidence="1" id="KW-0547">Nucleotide-binding</keyword>
<name>A0A669EGI7_ORENI</name>
<dbReference type="GO" id="GO:0004672">
    <property type="term" value="F:protein kinase activity"/>
    <property type="evidence" value="ECO:0007669"/>
    <property type="project" value="InterPro"/>
</dbReference>
<reference evidence="3" key="2">
    <citation type="submission" date="2025-08" db="UniProtKB">
        <authorList>
            <consortium name="Ensembl"/>
        </authorList>
    </citation>
    <scope>IDENTIFICATION</scope>
</reference>
<organism evidence="3 4">
    <name type="scientific">Oreochromis niloticus</name>
    <name type="common">Nile tilapia</name>
    <name type="synonym">Tilapia nilotica</name>
    <dbReference type="NCBI Taxonomy" id="8128"/>
    <lineage>
        <taxon>Eukaryota</taxon>
        <taxon>Metazoa</taxon>
        <taxon>Chordata</taxon>
        <taxon>Craniata</taxon>
        <taxon>Vertebrata</taxon>
        <taxon>Euteleostomi</taxon>
        <taxon>Actinopterygii</taxon>
        <taxon>Neopterygii</taxon>
        <taxon>Teleostei</taxon>
        <taxon>Neoteleostei</taxon>
        <taxon>Acanthomorphata</taxon>
        <taxon>Ovalentaria</taxon>
        <taxon>Cichlomorphae</taxon>
        <taxon>Cichliformes</taxon>
        <taxon>Cichlidae</taxon>
        <taxon>African cichlids</taxon>
        <taxon>Pseudocrenilabrinae</taxon>
        <taxon>Oreochromini</taxon>
        <taxon>Oreochromis</taxon>
    </lineage>
</organism>
<evidence type="ECO:0000259" key="2">
    <source>
        <dbReference type="PROSITE" id="PS50011"/>
    </source>
</evidence>
<dbReference type="PANTHER" id="PTHR46240">
    <property type="entry name" value="SER/THR PROTEIN KINASE ULK4"/>
    <property type="match status" value="1"/>
</dbReference>
<dbReference type="SUPFAM" id="SSF56112">
    <property type="entry name" value="Protein kinase-like (PK-like)"/>
    <property type="match status" value="1"/>
</dbReference>
<dbReference type="PROSITE" id="PS00107">
    <property type="entry name" value="PROTEIN_KINASE_ATP"/>
    <property type="match status" value="1"/>
</dbReference>
<gene>
    <name evidence="3" type="primary">ulk4</name>
</gene>
<reference evidence="4" key="1">
    <citation type="submission" date="2012-01" db="EMBL/GenBank/DDBJ databases">
        <title>The Genome Sequence of Oreochromis niloticus (Nile Tilapia).</title>
        <authorList>
            <consortium name="Broad Institute Genome Assembly Team"/>
            <consortium name="Broad Institute Sequencing Platform"/>
            <person name="Di Palma F."/>
            <person name="Johnson J."/>
            <person name="Lander E.S."/>
            <person name="Lindblad-Toh K."/>
        </authorList>
    </citation>
    <scope>NUCLEOTIDE SEQUENCE [LARGE SCALE GENOMIC DNA]</scope>
</reference>
<keyword evidence="1" id="KW-0067">ATP-binding</keyword>
<evidence type="ECO:0000256" key="1">
    <source>
        <dbReference type="PROSITE-ProRule" id="PRU10141"/>
    </source>
</evidence>
<dbReference type="InterPro" id="IPR016024">
    <property type="entry name" value="ARM-type_fold"/>
</dbReference>
<dbReference type="InterPro" id="IPR056981">
    <property type="entry name" value="HEAT_ULK4_RUNKEL"/>
</dbReference>
<dbReference type="PANTHER" id="PTHR46240:SF1">
    <property type="entry name" value="SERINE_THREONINE-PROTEIN KINASE ULK4"/>
    <property type="match status" value="1"/>
</dbReference>
<feature type="binding site" evidence="1">
    <location>
        <position position="47"/>
    </location>
    <ligand>
        <name>ATP</name>
        <dbReference type="ChEBI" id="CHEBI:30616"/>
    </ligand>
</feature>
<sequence>QHFSPPHSSIWNNQMENFILYEELGAGCNSVVYKGRRKGNLNYVAIKCTDKTKRPEITNHVRLTQDLDHPNIANFYEWYETSNHLWLVVELCTGGSLESVIALDGSLSQDGVRRFGWHLVKGLKHIHELGIIFSDLTPAKILLDGSGILKFGSFCLSKAEGETLQDFLTLFSASEEIEEGDSNQNTDNLKKRLQGSTAYSAPEVLEGSETNMNSDLWSLGCILYYMYTGKPPFCSDNYTELREMILNEEPPPPSCCSCGPYCKVLLIMHFIFRCIFRMNWPQLLAHPFWTQIIKEEEDSYGRHTPRMSGTQTSIVNHTLLSILFSSCSCSSRANSVRNCSSSDCPNQNIAPQVTLTTSNCTDTTCCVKDLLHTEFDLTVTPVIDNPKILKNTPVRYDPKTLCVPAYSGEKLQSLSDEEWTVFLSQLCSSIEEQSHSTSTATRSKLNLLCYLCCVVGHTVIANRLINSRLVGKHIFVLDSLMGLLALHCRDLGVDSPVSEAVSTLTDLLRDNLRNSKIKRLLLPPLAEFLYLISSQEKKRGSPEGLWFVPAAAYTGLMRSLREGDDTAVHHMAAKAIENISTVLSGPSHHLVTTEIGSALWYLFTHSTVEAVRVTAISSLSRLTRVVPAIFLSVIDTCGPVAILEGLVGTGARVQQHLLTAVAAALLTSCTQTHRVTQNRDLVLKVLRCLESPSTITRAKAILLLLLLIQDNTHTLLYCCQNRLVIYLERDLRKATPLRENPSQSGYLSQCLDLLIAYLSSTAPVIMEDVLCALRGVIGRRHPTTPQSKQLKQTLPTLSIVLDLVSSQVTWSKITSHCLVLKALAVSYIHFLINAKQQSLFLNTEFPFIYQMLYSDMFMSRYETLLRAPEPIPLHALKLLVSMTEHNGQQLSAENQEIWEESIHCLSLLVQLYCGEGPDCLSPSCLRSFSHVLRTRMHTETPRTQRTALKIIKRLVSKHPHKRTIRKA</sequence>
<feature type="domain" description="Protein kinase" evidence="2">
    <location>
        <begin position="18"/>
        <end position="289"/>
    </location>
</feature>
<dbReference type="SUPFAM" id="SSF48371">
    <property type="entry name" value="ARM repeat"/>
    <property type="match status" value="1"/>
</dbReference>
<reference evidence="3" key="3">
    <citation type="submission" date="2025-09" db="UniProtKB">
        <authorList>
            <consortium name="Ensembl"/>
        </authorList>
    </citation>
    <scope>IDENTIFICATION</scope>
</reference>
<protein>
    <submittedName>
        <fullName evidence="3">Unc-51 like kinase 4</fullName>
    </submittedName>
</protein>
<dbReference type="InterPro" id="IPR011009">
    <property type="entry name" value="Kinase-like_dom_sf"/>
</dbReference>
<dbReference type="InterPro" id="IPR011989">
    <property type="entry name" value="ARM-like"/>
</dbReference>
<dbReference type="Gene3D" id="1.10.510.10">
    <property type="entry name" value="Transferase(Phosphotransferase) domain 1"/>
    <property type="match status" value="1"/>
</dbReference>
<evidence type="ECO:0000313" key="3">
    <source>
        <dbReference type="Ensembl" id="ENSONIP00000071943.1"/>
    </source>
</evidence>
<dbReference type="Ensembl" id="ENSONIT00000067759.1">
    <property type="protein sequence ID" value="ENSONIP00000071943.1"/>
    <property type="gene ID" value="ENSONIG00000007230.2"/>
</dbReference>
<evidence type="ECO:0000313" key="4">
    <source>
        <dbReference type="Proteomes" id="UP000005207"/>
    </source>
</evidence>
<dbReference type="InterPro" id="IPR045906">
    <property type="entry name" value="ULK4"/>
</dbReference>
<dbReference type="Gene3D" id="1.25.10.10">
    <property type="entry name" value="Leucine-rich Repeat Variant"/>
    <property type="match status" value="1"/>
</dbReference>
<accession>A0A669EGI7</accession>
<dbReference type="GO" id="GO:0005524">
    <property type="term" value="F:ATP binding"/>
    <property type="evidence" value="ECO:0007669"/>
    <property type="project" value="UniProtKB-UniRule"/>
</dbReference>
<dbReference type="GeneTree" id="ENSGT00940000156541"/>
<dbReference type="Proteomes" id="UP000005207">
    <property type="component" value="Linkage group LG11"/>
</dbReference>
<dbReference type="InterPro" id="IPR000719">
    <property type="entry name" value="Prot_kinase_dom"/>
</dbReference>
<dbReference type="Pfam" id="PF23606">
    <property type="entry name" value="HEAT_ULK4"/>
    <property type="match status" value="2"/>
</dbReference>
<dbReference type="InterPro" id="IPR017441">
    <property type="entry name" value="Protein_kinase_ATP_BS"/>
</dbReference>
<dbReference type="Pfam" id="PF00069">
    <property type="entry name" value="Pkinase"/>
    <property type="match status" value="1"/>
</dbReference>
<keyword evidence="4" id="KW-1185">Reference proteome</keyword>
<proteinExistence type="predicted"/>